<reference evidence="5 6" key="1">
    <citation type="submission" date="2016-09" db="EMBL/GenBank/DDBJ databases">
        <title>Pseudoalteromonas amylolytica sp. nov., isolated from the surface seawater.</title>
        <authorList>
            <person name="Wu Y.-H."/>
            <person name="Cheng H."/>
            <person name="Jin X.-B."/>
            <person name="Wang C.-S."/>
            <person name="Xu X.-W."/>
        </authorList>
    </citation>
    <scope>NUCLEOTIDE SEQUENCE [LARGE SCALE GENOMIC DNA]</scope>
    <source>
        <strain evidence="5 6">JW1</strain>
    </source>
</reference>
<comment type="caution">
    <text evidence="5">The sequence shown here is derived from an EMBL/GenBank/DDBJ whole genome shotgun (WGS) entry which is preliminary data.</text>
</comment>
<keyword evidence="1" id="KW-0677">Repeat</keyword>
<dbReference type="RefSeq" id="WP_070986789.1">
    <property type="nucleotide sequence ID" value="NZ_MKJU01000030.1"/>
</dbReference>
<dbReference type="InterPro" id="IPR036770">
    <property type="entry name" value="Ankyrin_rpt-contain_sf"/>
</dbReference>
<dbReference type="AlphaFoldDB" id="A0A1S1MTV1"/>
<dbReference type="Proteomes" id="UP000179786">
    <property type="component" value="Unassembled WGS sequence"/>
</dbReference>
<keyword evidence="4" id="KW-0472">Membrane</keyword>
<dbReference type="PANTHER" id="PTHR46680:SF3">
    <property type="entry name" value="NF-KAPPA-B INHIBITOR CACTUS"/>
    <property type="match status" value="1"/>
</dbReference>
<protein>
    <submittedName>
        <fullName evidence="5">Ankryin</fullName>
    </submittedName>
</protein>
<evidence type="ECO:0000256" key="1">
    <source>
        <dbReference type="ARBA" id="ARBA00022737"/>
    </source>
</evidence>
<dbReference type="PANTHER" id="PTHR46680">
    <property type="entry name" value="NF-KAPPA-B INHIBITOR ALPHA"/>
    <property type="match status" value="1"/>
</dbReference>
<dbReference type="Gene3D" id="1.25.40.20">
    <property type="entry name" value="Ankyrin repeat-containing domain"/>
    <property type="match status" value="1"/>
</dbReference>
<feature type="transmembrane region" description="Helical" evidence="4">
    <location>
        <begin position="354"/>
        <end position="372"/>
    </location>
</feature>
<feature type="repeat" description="ANK" evidence="3">
    <location>
        <begin position="280"/>
        <end position="312"/>
    </location>
</feature>
<dbReference type="OrthoDB" id="6311156at2"/>
<organism evidence="5 6">
    <name type="scientific">Pseudoalteromonas amylolytica</name>
    <dbReference type="NCBI Taxonomy" id="1859457"/>
    <lineage>
        <taxon>Bacteria</taxon>
        <taxon>Pseudomonadati</taxon>
        <taxon>Pseudomonadota</taxon>
        <taxon>Gammaproteobacteria</taxon>
        <taxon>Alteromonadales</taxon>
        <taxon>Pseudoalteromonadaceae</taxon>
        <taxon>Pseudoalteromonas</taxon>
    </lineage>
</organism>
<evidence type="ECO:0000313" key="6">
    <source>
        <dbReference type="Proteomes" id="UP000179786"/>
    </source>
</evidence>
<keyword evidence="4" id="KW-0812">Transmembrane</keyword>
<dbReference type="STRING" id="1859457.BET10_18845"/>
<dbReference type="InterPro" id="IPR051070">
    <property type="entry name" value="NF-kappa-B_inhibitor"/>
</dbReference>
<proteinExistence type="predicted"/>
<dbReference type="SUPFAM" id="SSF48403">
    <property type="entry name" value="Ankyrin repeat"/>
    <property type="match status" value="1"/>
</dbReference>
<gene>
    <name evidence="5" type="ORF">BET10_18845</name>
</gene>
<feature type="transmembrane region" description="Helical" evidence="4">
    <location>
        <begin position="420"/>
        <end position="441"/>
    </location>
</feature>
<dbReference type="GO" id="GO:0051059">
    <property type="term" value="F:NF-kappaB binding"/>
    <property type="evidence" value="ECO:0007669"/>
    <property type="project" value="TreeGrafter"/>
</dbReference>
<evidence type="ECO:0000256" key="4">
    <source>
        <dbReference type="SAM" id="Phobius"/>
    </source>
</evidence>
<sequence length="443" mass="49984">MEHVLLWPSQYPLLLRGLIEQNGAFILDALESWPSCSTSKDEQGVETTILPPVFYLQWLKPLEPFESCYFQHIDEYDEQQQAYTQQLFDHIEQSGMTRQAISIMLLERLAHYSDLALQIGSTTLPNFFELLVSLKYEQVFEWCLAANMSLTAQEVITAWEHEAFRAAIEQHIETCIADRAQTATLATDKLLQGEEYYSLLELLFDDKAEISLLLEQALLAQVMLDDVKQPKLMGLLAQGAQGSVRDEQGRSALMWAVEKGFVNVVEKLIAYHDINECDEQGQTLMHFAVMSNLASMIDLMIASGVNATQTDIHGQSPYRLAMKTSALVAKKTLEQHGIKELSEKGKLLKIKQVHILYALASLLLPIQLALFFSEQVEDKSLFVWGGTAVGLLLFIFARNVRRGQLYPNLPHPWSLKGLTAISWLSVSVQVLFALLILSAFFRG</sequence>
<keyword evidence="2 3" id="KW-0040">ANK repeat</keyword>
<feature type="transmembrane region" description="Helical" evidence="4">
    <location>
        <begin position="381"/>
        <end position="400"/>
    </location>
</feature>
<evidence type="ECO:0000256" key="3">
    <source>
        <dbReference type="PROSITE-ProRule" id="PRU00023"/>
    </source>
</evidence>
<name>A0A1S1MTV1_9GAMM</name>
<accession>A0A1S1MTV1</accession>
<dbReference type="EMBL" id="MKJU01000030">
    <property type="protein sequence ID" value="OHU88876.1"/>
    <property type="molecule type" value="Genomic_DNA"/>
</dbReference>
<keyword evidence="6" id="KW-1185">Reference proteome</keyword>
<evidence type="ECO:0000256" key="2">
    <source>
        <dbReference type="ARBA" id="ARBA00023043"/>
    </source>
</evidence>
<dbReference type="Pfam" id="PF12796">
    <property type="entry name" value="Ank_2"/>
    <property type="match status" value="1"/>
</dbReference>
<dbReference type="InterPro" id="IPR002110">
    <property type="entry name" value="Ankyrin_rpt"/>
</dbReference>
<keyword evidence="4" id="KW-1133">Transmembrane helix</keyword>
<dbReference type="GO" id="GO:0005829">
    <property type="term" value="C:cytosol"/>
    <property type="evidence" value="ECO:0007669"/>
    <property type="project" value="TreeGrafter"/>
</dbReference>
<dbReference type="SMART" id="SM00248">
    <property type="entry name" value="ANK"/>
    <property type="match status" value="2"/>
</dbReference>
<dbReference type="PROSITE" id="PS50088">
    <property type="entry name" value="ANK_REPEAT"/>
    <property type="match status" value="1"/>
</dbReference>
<evidence type="ECO:0000313" key="5">
    <source>
        <dbReference type="EMBL" id="OHU88876.1"/>
    </source>
</evidence>
<dbReference type="GO" id="GO:0071356">
    <property type="term" value="P:cellular response to tumor necrosis factor"/>
    <property type="evidence" value="ECO:0007669"/>
    <property type="project" value="TreeGrafter"/>
</dbReference>